<accession>A0ABS0GTS0</accession>
<protein>
    <recommendedName>
        <fullName evidence="4">Sensor histidine kinase</fullName>
    </recommendedName>
</protein>
<feature type="compositionally biased region" description="Low complexity" evidence="1">
    <location>
        <begin position="1"/>
        <end position="27"/>
    </location>
</feature>
<dbReference type="SUPFAM" id="SSF55874">
    <property type="entry name" value="ATPase domain of HSP90 chaperone/DNA topoisomerase II/histidine kinase"/>
    <property type="match status" value="1"/>
</dbReference>
<name>A0ABS0GTS0_9ACTN</name>
<keyword evidence="3" id="KW-1185">Reference proteome</keyword>
<dbReference type="EMBL" id="JADPUN010000126">
    <property type="protein sequence ID" value="MBF9129588.1"/>
    <property type="molecule type" value="Genomic_DNA"/>
</dbReference>
<comment type="caution">
    <text evidence="2">The sequence shown here is derived from an EMBL/GenBank/DDBJ whole genome shotgun (WGS) entry which is preliminary data.</text>
</comment>
<evidence type="ECO:0008006" key="4">
    <source>
        <dbReference type="Google" id="ProtNLM"/>
    </source>
</evidence>
<proteinExistence type="predicted"/>
<feature type="region of interest" description="Disordered" evidence="1">
    <location>
        <begin position="1"/>
        <end position="64"/>
    </location>
</feature>
<dbReference type="InterPro" id="IPR036890">
    <property type="entry name" value="HATPase_C_sf"/>
</dbReference>
<feature type="compositionally biased region" description="Gly residues" evidence="1">
    <location>
        <begin position="28"/>
        <end position="40"/>
    </location>
</feature>
<dbReference type="Gene3D" id="3.30.565.10">
    <property type="entry name" value="Histidine kinase-like ATPase, C-terminal domain"/>
    <property type="match status" value="1"/>
</dbReference>
<dbReference type="Proteomes" id="UP000638560">
    <property type="component" value="Unassembled WGS sequence"/>
</dbReference>
<evidence type="ECO:0000256" key="1">
    <source>
        <dbReference type="SAM" id="MobiDB-lite"/>
    </source>
</evidence>
<evidence type="ECO:0000313" key="2">
    <source>
        <dbReference type="EMBL" id="MBF9129588.1"/>
    </source>
</evidence>
<evidence type="ECO:0000313" key="3">
    <source>
        <dbReference type="Proteomes" id="UP000638560"/>
    </source>
</evidence>
<reference evidence="2 3" key="1">
    <citation type="submission" date="2020-11" db="EMBL/GenBank/DDBJ databases">
        <title>A novel isolate from a Black sea contaminated sediment with potential to produce alkanes: Plantactinospora alkalitolerans sp. nov.</title>
        <authorList>
            <person name="Carro L."/>
            <person name="Veyisoglu A."/>
            <person name="Guven K."/>
            <person name="Schumann P."/>
            <person name="Klenk H.-P."/>
            <person name="Sahin N."/>
        </authorList>
    </citation>
    <scope>NUCLEOTIDE SEQUENCE [LARGE SCALE GENOMIC DNA]</scope>
    <source>
        <strain evidence="2 3">S1510</strain>
    </source>
</reference>
<feature type="non-terminal residue" evidence="2">
    <location>
        <position position="1"/>
    </location>
</feature>
<gene>
    <name evidence="2" type="ORF">I0C86_11525</name>
</gene>
<sequence>GDPTGPADGDPTGPADGDPTGPADPGAGPDGGTGAGGHGLTGMRERTRLLGGRFTAGPTGNHGYAVTAYLPYDAEASG</sequence>
<organism evidence="2 3">
    <name type="scientific">Plantactinospora alkalitolerans</name>
    <dbReference type="NCBI Taxonomy" id="2789879"/>
    <lineage>
        <taxon>Bacteria</taxon>
        <taxon>Bacillati</taxon>
        <taxon>Actinomycetota</taxon>
        <taxon>Actinomycetes</taxon>
        <taxon>Micromonosporales</taxon>
        <taxon>Micromonosporaceae</taxon>
        <taxon>Plantactinospora</taxon>
    </lineage>
</organism>